<dbReference type="Pfam" id="PF07357">
    <property type="entry name" value="DRAT"/>
    <property type="match status" value="1"/>
</dbReference>
<evidence type="ECO:0000313" key="2">
    <source>
        <dbReference type="Proteomes" id="UP000545507"/>
    </source>
</evidence>
<keyword evidence="2" id="KW-1185">Reference proteome</keyword>
<sequence>MASDEGFDQPQRWTSTNLVGVSTAWLASTGFNEQAPELHIAGTRETQPGLFALLDRCDDLTEAREVFVHYLSIAFGLQATEKPAIGSAASAEPRRWRGSWRRLLQGWGMDANGVAGAVLKGWVESRFGLVPTFHKAPLAHFPSPAWVAYLEEKTSSRHHSNNIHQQLDLLYEFCQWALARFPLPAPQMQGPHVRLWRGSNRVEEQLLQGTLRERRCRVRLNNIVSFSLSPEEASCFGDWVFELLVPRSKLLVFPGLLPGQVLQGEQEVIALGGDYDVVARYD</sequence>
<dbReference type="GO" id="GO:0030701">
    <property type="term" value="F:NAD+-dinitrogen-reductase ADP-D-ribosyltransferase activity"/>
    <property type="evidence" value="ECO:0007669"/>
    <property type="project" value="InterPro"/>
</dbReference>
<dbReference type="EMBL" id="VYGV01000025">
    <property type="protein sequence ID" value="NWF48124.1"/>
    <property type="molecule type" value="Genomic_DNA"/>
</dbReference>
<name>A0A7Y8H0A3_9BURK</name>
<accession>A0A7Y8H0A3</accession>
<dbReference type="InterPro" id="IPR009953">
    <property type="entry name" value="DRA_trans"/>
</dbReference>
<dbReference type="AlphaFoldDB" id="A0A7Y8H0A3"/>
<gene>
    <name evidence="1" type="ORF">F3K02_23135</name>
</gene>
<comment type="caution">
    <text evidence="1">The sequence shown here is derived from an EMBL/GenBank/DDBJ whole genome shotgun (WGS) entry which is preliminary data.</text>
</comment>
<organism evidence="1 2">
    <name type="scientific">Hydrogenophaga aromaticivorans</name>
    <dbReference type="NCBI Taxonomy" id="2610898"/>
    <lineage>
        <taxon>Bacteria</taxon>
        <taxon>Pseudomonadati</taxon>
        <taxon>Pseudomonadota</taxon>
        <taxon>Betaproteobacteria</taxon>
        <taxon>Burkholderiales</taxon>
        <taxon>Comamonadaceae</taxon>
        <taxon>Hydrogenophaga</taxon>
    </lineage>
</organism>
<proteinExistence type="predicted"/>
<dbReference type="Proteomes" id="UP000545507">
    <property type="component" value="Unassembled WGS sequence"/>
</dbReference>
<evidence type="ECO:0000313" key="1">
    <source>
        <dbReference type="EMBL" id="NWF48124.1"/>
    </source>
</evidence>
<protein>
    <submittedName>
        <fullName evidence="1">NAD(+) ADP-ribosyltransferase</fullName>
    </submittedName>
</protein>
<reference evidence="1 2" key="1">
    <citation type="submission" date="2019-09" db="EMBL/GenBank/DDBJ databases">
        <title>Hydrogenophaga aromatica sp. nov., isolated from a para-xylene-degrading enrichment culture.</title>
        <authorList>
            <person name="Tancsics A."/>
            <person name="Banerjee S."/>
        </authorList>
    </citation>
    <scope>NUCLEOTIDE SEQUENCE [LARGE SCALE GENOMIC DNA]</scope>
    <source>
        <strain evidence="1 2">D2P1</strain>
    </source>
</reference>
<dbReference type="GO" id="GO:0009399">
    <property type="term" value="P:nitrogen fixation"/>
    <property type="evidence" value="ECO:0007669"/>
    <property type="project" value="InterPro"/>
</dbReference>
<keyword evidence="1" id="KW-0808">Transferase</keyword>
<dbReference type="RefSeq" id="WP_177138458.1">
    <property type="nucleotide sequence ID" value="NZ_VYGV01000025.1"/>
</dbReference>